<dbReference type="SUPFAM" id="SSF52540">
    <property type="entry name" value="P-loop containing nucleoside triphosphate hydrolases"/>
    <property type="match status" value="1"/>
</dbReference>
<dbReference type="InterPro" id="IPR013761">
    <property type="entry name" value="SAM/pointed_sf"/>
</dbReference>
<accession>A0A397I078</accession>
<evidence type="ECO:0000313" key="2">
    <source>
        <dbReference type="Proteomes" id="UP000266861"/>
    </source>
</evidence>
<organism evidence="1 2">
    <name type="scientific">Diversispora epigaea</name>
    <dbReference type="NCBI Taxonomy" id="1348612"/>
    <lineage>
        <taxon>Eukaryota</taxon>
        <taxon>Fungi</taxon>
        <taxon>Fungi incertae sedis</taxon>
        <taxon>Mucoromycota</taxon>
        <taxon>Glomeromycotina</taxon>
        <taxon>Glomeromycetes</taxon>
        <taxon>Diversisporales</taxon>
        <taxon>Diversisporaceae</taxon>
        <taxon>Diversispora</taxon>
    </lineage>
</organism>
<dbReference type="OrthoDB" id="2323037at2759"/>
<name>A0A397I078_9GLOM</name>
<keyword evidence="2" id="KW-1185">Reference proteome</keyword>
<protein>
    <submittedName>
        <fullName evidence="1">Uncharacterized protein</fullName>
    </submittedName>
</protein>
<gene>
    <name evidence="1" type="ORF">Glove_294g23</name>
</gene>
<evidence type="ECO:0000313" key="1">
    <source>
        <dbReference type="EMBL" id="RHZ68612.1"/>
    </source>
</evidence>
<reference evidence="1 2" key="1">
    <citation type="submission" date="2018-08" db="EMBL/GenBank/DDBJ databases">
        <title>Genome and evolution of the arbuscular mycorrhizal fungus Diversispora epigaea (formerly Glomus versiforme) and its bacterial endosymbionts.</title>
        <authorList>
            <person name="Sun X."/>
            <person name="Fei Z."/>
            <person name="Harrison M."/>
        </authorList>
    </citation>
    <scope>NUCLEOTIDE SEQUENCE [LARGE SCALE GENOMIC DNA]</scope>
    <source>
        <strain evidence="1 2">IT104</strain>
    </source>
</reference>
<dbReference type="Proteomes" id="UP000266861">
    <property type="component" value="Unassembled WGS sequence"/>
</dbReference>
<sequence>MSEQSTSTTKQKPDPEVVQKYNTEQLIAFFREKEDLQLNDTHFEILRNEEITGRSFLNTTKQDYRVYGMKGGPASLLADFAKEIKGEAKRARFSIDSISDLKRIISADKCPITLIPFVSRPQIENKVCELIDLNLINIPSPRTQDYRGIVISGGSGTGKTRIGFEINNISERNEAIKKNKYRLKAIFEHIYINMNEIKSLLGLGLKDDVNNKYERIPEHIYKASILLRKFIVIYFLTKAWESDKIKESIDLIYDSIKYDEVVEFIRKEKKLDTSVNLILFLQIDEFQSGNYWTITLLRVIRSILVQEKYKTLIIPICTGTAPSKIANLGEASFSVTDYTMANVHLSPMNFEDSMSLFNGFTKHYNDNNSDILPGKGEKFYRCVVNSIRGIPVIIEIAVKIFLNLKVEGISVFQSYDTANKYWEYLKNNVSQKYSYELWRTSLHNDDNIRKLLYYIHIQKRVSKRDKLNGCTIEEVETSGLIYLDETNERNIFIPRAPLILIVILVDFFNLRIFFDNILLNPFILINQDNFPDFILRIHHATYGLMIRNGIKQITLKEIYGQHIIGPEEVLNHEICVDTIEYHEQPPLVPKDSSNEFTKPKLYREHREHLEVICSEGVDRRGYREIDATSSRYIIKIRRKSPSADAILPHADEQYKYSEALESGYPVHASKIGELSVKDVRIELEKALSTGADRLVIVTPKRFEGNIPENCAIVAGIDFVNFIVIYADLVARICRNN</sequence>
<dbReference type="EMBL" id="PQFF01000268">
    <property type="protein sequence ID" value="RHZ68612.1"/>
    <property type="molecule type" value="Genomic_DNA"/>
</dbReference>
<dbReference type="Gene3D" id="1.10.150.50">
    <property type="entry name" value="Transcription Factor, Ets-1"/>
    <property type="match status" value="1"/>
</dbReference>
<dbReference type="AlphaFoldDB" id="A0A397I078"/>
<comment type="caution">
    <text evidence="1">The sequence shown here is derived from an EMBL/GenBank/DDBJ whole genome shotgun (WGS) entry which is preliminary data.</text>
</comment>
<proteinExistence type="predicted"/>
<dbReference type="InterPro" id="IPR027417">
    <property type="entry name" value="P-loop_NTPase"/>
</dbReference>